<dbReference type="OrthoDB" id="5953876at2759"/>
<gene>
    <name evidence="11" type="primary">KCNF1</name>
    <name evidence="11" type="ORF">AWC38_SpisGene3553</name>
</gene>
<evidence type="ECO:0000313" key="11">
    <source>
        <dbReference type="EMBL" id="PFX31609.1"/>
    </source>
</evidence>
<feature type="transmembrane region" description="Helical" evidence="8">
    <location>
        <begin position="403"/>
        <end position="426"/>
    </location>
</feature>
<dbReference type="SUPFAM" id="SSF81324">
    <property type="entry name" value="Voltage-gated potassium channels"/>
    <property type="match status" value="1"/>
</dbReference>
<feature type="signal peptide" evidence="9">
    <location>
        <begin position="1"/>
        <end position="23"/>
    </location>
</feature>
<organism evidence="11 12">
    <name type="scientific">Stylophora pistillata</name>
    <name type="common">Smooth cauliflower coral</name>
    <dbReference type="NCBI Taxonomy" id="50429"/>
    <lineage>
        <taxon>Eukaryota</taxon>
        <taxon>Metazoa</taxon>
        <taxon>Cnidaria</taxon>
        <taxon>Anthozoa</taxon>
        <taxon>Hexacorallia</taxon>
        <taxon>Scleractinia</taxon>
        <taxon>Astrocoeniina</taxon>
        <taxon>Pocilloporidae</taxon>
        <taxon>Stylophora</taxon>
    </lineage>
</organism>
<dbReference type="GO" id="GO:0008076">
    <property type="term" value="C:voltage-gated potassium channel complex"/>
    <property type="evidence" value="ECO:0007669"/>
    <property type="project" value="InterPro"/>
</dbReference>
<dbReference type="Proteomes" id="UP000225706">
    <property type="component" value="Unassembled WGS sequence"/>
</dbReference>
<dbReference type="PANTHER" id="PTHR11537">
    <property type="entry name" value="VOLTAGE-GATED POTASSIUM CHANNEL"/>
    <property type="match status" value="1"/>
</dbReference>
<dbReference type="GO" id="GO:0001508">
    <property type="term" value="P:action potential"/>
    <property type="evidence" value="ECO:0007669"/>
    <property type="project" value="TreeGrafter"/>
</dbReference>
<evidence type="ECO:0000256" key="2">
    <source>
        <dbReference type="ARBA" id="ARBA00022448"/>
    </source>
</evidence>
<keyword evidence="9" id="KW-0732">Signal</keyword>
<dbReference type="Gene3D" id="1.10.287.70">
    <property type="match status" value="1"/>
</dbReference>
<evidence type="ECO:0000313" key="12">
    <source>
        <dbReference type="Proteomes" id="UP000225706"/>
    </source>
</evidence>
<comment type="subcellular location">
    <subcellularLocation>
        <location evidence="1">Membrane</location>
        <topology evidence="1">Multi-pass membrane protein</topology>
    </subcellularLocation>
</comment>
<sequence>MFRCHVFLCLAFITFLLFSPEKSQIQAKCSSQSKGQLCRHGAKMCPACIKVSWFIRPPYTLQKQNTVGILPALVNLMLNKCCGNLTSSCWQVIHRSPETDPEQLLSTVKDSHIIYPVLVDKQDMASENRHLIGLVPPGSIAFIVPKGEPDSYPKKLLMAVFEAWPVLIVTILLSILAGAFLWLLDTWFNEEQFPRTFFRGSWEGFWWAFVSMTTVGYGDRSPRSILGRTFAVVWILVGVCICSIFTATLTTSLTAISLDTKKSLPGSKVGVLKRSIEMALGMQHQADLKLYNSVEDMRNALDQEEIEGVLLDNYQISHYTETLFPRSKFKIDDVLKEETLSYGAMVNDSFLAQCFNKLIAEDKYLIYDFTKKELNKTLKGGGNEAVRNSQSIFDPTGDLFFPSLYSCLILIAVIFLIGLTAEVLFFKSCRCPKTKRKKDEEFTEAIAMNESNGRLPSLDQLESEMMSDIQALFAKYRERFQECEKAKKNRNAFTVHSSV</sequence>
<keyword evidence="3 8" id="KW-0812">Transmembrane</keyword>
<dbReference type="SUPFAM" id="SSF53850">
    <property type="entry name" value="Periplasmic binding protein-like II"/>
    <property type="match status" value="1"/>
</dbReference>
<keyword evidence="6 8" id="KW-0472">Membrane</keyword>
<reference evidence="12" key="1">
    <citation type="journal article" date="2017" name="bioRxiv">
        <title>Comparative analysis of the genomes of Stylophora pistillata and Acropora digitifera provides evidence for extensive differences between species of corals.</title>
        <authorList>
            <person name="Voolstra C.R."/>
            <person name="Li Y."/>
            <person name="Liew Y.J."/>
            <person name="Baumgarten S."/>
            <person name="Zoccola D."/>
            <person name="Flot J.-F."/>
            <person name="Tambutte S."/>
            <person name="Allemand D."/>
            <person name="Aranda M."/>
        </authorList>
    </citation>
    <scope>NUCLEOTIDE SEQUENCE [LARGE SCALE GENOMIC DNA]</scope>
</reference>
<keyword evidence="2" id="KW-0813">Transport</keyword>
<name>A0A2B4SR61_STYPI</name>
<feature type="transmembrane region" description="Helical" evidence="8">
    <location>
        <begin position="156"/>
        <end position="184"/>
    </location>
</feature>
<keyword evidence="5" id="KW-0406">Ion transport</keyword>
<evidence type="ECO:0000256" key="3">
    <source>
        <dbReference type="ARBA" id="ARBA00022692"/>
    </source>
</evidence>
<keyword evidence="4 8" id="KW-1133">Transmembrane helix</keyword>
<keyword evidence="12" id="KW-1185">Reference proteome</keyword>
<evidence type="ECO:0000256" key="1">
    <source>
        <dbReference type="ARBA" id="ARBA00004141"/>
    </source>
</evidence>
<dbReference type="PANTHER" id="PTHR11537:SF252">
    <property type="entry name" value="POTASSIUM VOLTAGE-GATED CHANNEL PROTEIN SHAW"/>
    <property type="match status" value="1"/>
</dbReference>
<evidence type="ECO:0000256" key="9">
    <source>
        <dbReference type="SAM" id="SignalP"/>
    </source>
</evidence>
<dbReference type="Gene3D" id="3.40.190.10">
    <property type="entry name" value="Periplasmic binding protein-like II"/>
    <property type="match status" value="1"/>
</dbReference>
<feature type="domain" description="Potassium channel" evidence="10">
    <location>
        <begin position="172"/>
        <end position="254"/>
    </location>
</feature>
<dbReference type="InterPro" id="IPR013099">
    <property type="entry name" value="K_chnl_dom"/>
</dbReference>
<dbReference type="AlphaFoldDB" id="A0A2B4SR61"/>
<evidence type="ECO:0000256" key="7">
    <source>
        <dbReference type="ARBA" id="ARBA00023303"/>
    </source>
</evidence>
<accession>A0A2B4SR61</accession>
<feature type="chain" id="PRO_5012247985" evidence="9">
    <location>
        <begin position="24"/>
        <end position="499"/>
    </location>
</feature>
<feature type="transmembrane region" description="Helical" evidence="8">
    <location>
        <begin position="231"/>
        <end position="258"/>
    </location>
</feature>
<dbReference type="GO" id="GO:0005251">
    <property type="term" value="F:delayed rectifier potassium channel activity"/>
    <property type="evidence" value="ECO:0007669"/>
    <property type="project" value="TreeGrafter"/>
</dbReference>
<protein>
    <submittedName>
        <fullName evidence="11">Potassium voltage-gated channel subfamily F member 1</fullName>
    </submittedName>
</protein>
<evidence type="ECO:0000256" key="5">
    <source>
        <dbReference type="ARBA" id="ARBA00023065"/>
    </source>
</evidence>
<dbReference type="Pfam" id="PF07885">
    <property type="entry name" value="Ion_trans_2"/>
    <property type="match status" value="1"/>
</dbReference>
<keyword evidence="7" id="KW-0407">Ion channel</keyword>
<evidence type="ECO:0000256" key="4">
    <source>
        <dbReference type="ARBA" id="ARBA00022989"/>
    </source>
</evidence>
<evidence type="ECO:0000259" key="10">
    <source>
        <dbReference type="Pfam" id="PF07885"/>
    </source>
</evidence>
<comment type="caution">
    <text evidence="11">The sequence shown here is derived from an EMBL/GenBank/DDBJ whole genome shotgun (WGS) entry which is preliminary data.</text>
</comment>
<dbReference type="EMBL" id="LSMT01000033">
    <property type="protein sequence ID" value="PFX31609.1"/>
    <property type="molecule type" value="Genomic_DNA"/>
</dbReference>
<proteinExistence type="predicted"/>
<evidence type="ECO:0000256" key="8">
    <source>
        <dbReference type="SAM" id="Phobius"/>
    </source>
</evidence>
<dbReference type="STRING" id="50429.A0A2B4SR61"/>
<dbReference type="InterPro" id="IPR028325">
    <property type="entry name" value="VG_K_chnl"/>
</dbReference>
<evidence type="ECO:0000256" key="6">
    <source>
        <dbReference type="ARBA" id="ARBA00023136"/>
    </source>
</evidence>